<dbReference type="Proteomes" id="UP000321393">
    <property type="component" value="Unassembled WGS sequence"/>
</dbReference>
<sequence length="282" mass="32083">MTATTGESKLVVELINRWWRELESDGNATLFSYLDTLFDFKIDGRGRGGNSLATNATETVIEWGMAELIVNEEVQRKIVEEIKESVGEIKAESIAAAVATVSLEEDDWELCNDDGFVYKRKRRRLHPAEAVAARSSAAQAVDLEADENRRRERRRKTLLKVRAKYQREIEQWEVLSGNLREMEERARKLQEQYRQHGEQGAASLLEASSLTAIREKELSYASMVDDLLSQVEAQDALISNISKFCDIAEALCQTEEDQLKQRLIDLPIWGSPRELMASLCDE</sequence>
<dbReference type="SUPFAM" id="SSF48264">
    <property type="entry name" value="Cytochrome P450"/>
    <property type="match status" value="1"/>
</dbReference>
<evidence type="ECO:0000313" key="2">
    <source>
        <dbReference type="EMBL" id="KAA0057240.1"/>
    </source>
</evidence>
<protein>
    <submittedName>
        <fullName evidence="2">BetaGal beta-1,3-N-acetylglucosaminyltransferase 2</fullName>
    </submittedName>
</protein>
<evidence type="ECO:0000313" key="4">
    <source>
        <dbReference type="Proteomes" id="UP000321393"/>
    </source>
</evidence>
<name>A0A5A7UQ56_CUCMM</name>
<keyword evidence="3" id="KW-0808">Transferase</keyword>
<comment type="caution">
    <text evidence="2">The sequence shown here is derived from an EMBL/GenBank/DDBJ whole genome shotgun (WGS) entry which is preliminary data.</text>
</comment>
<evidence type="ECO:0000313" key="3">
    <source>
        <dbReference type="EMBL" id="TYK18721.1"/>
    </source>
</evidence>
<proteinExistence type="predicted"/>
<dbReference type="EMBL" id="SSTE01007195">
    <property type="protein sequence ID" value="KAA0057240.1"/>
    <property type="molecule type" value="Genomic_DNA"/>
</dbReference>
<evidence type="ECO:0000313" key="5">
    <source>
        <dbReference type="Proteomes" id="UP000321947"/>
    </source>
</evidence>
<organism evidence="2 4">
    <name type="scientific">Cucumis melo var. makuwa</name>
    <name type="common">Oriental melon</name>
    <dbReference type="NCBI Taxonomy" id="1194695"/>
    <lineage>
        <taxon>Eukaryota</taxon>
        <taxon>Viridiplantae</taxon>
        <taxon>Streptophyta</taxon>
        <taxon>Embryophyta</taxon>
        <taxon>Tracheophyta</taxon>
        <taxon>Spermatophyta</taxon>
        <taxon>Magnoliopsida</taxon>
        <taxon>eudicotyledons</taxon>
        <taxon>Gunneridae</taxon>
        <taxon>Pentapetalae</taxon>
        <taxon>rosids</taxon>
        <taxon>fabids</taxon>
        <taxon>Cucurbitales</taxon>
        <taxon>Cucurbitaceae</taxon>
        <taxon>Benincaseae</taxon>
        <taxon>Cucumis</taxon>
    </lineage>
</organism>
<evidence type="ECO:0000256" key="1">
    <source>
        <dbReference type="SAM" id="Coils"/>
    </source>
</evidence>
<dbReference type="InterPro" id="IPR036396">
    <property type="entry name" value="Cyt_P450_sf"/>
</dbReference>
<dbReference type="AlphaFoldDB" id="A0A5A7UQ56"/>
<dbReference type="GO" id="GO:0005506">
    <property type="term" value="F:iron ion binding"/>
    <property type="evidence" value="ECO:0007669"/>
    <property type="project" value="InterPro"/>
</dbReference>
<dbReference type="PANTHER" id="PTHR35737:SF1">
    <property type="entry name" value="CRYPTIC LOCI REGULATOR"/>
    <property type="match status" value="1"/>
</dbReference>
<feature type="coiled-coil region" evidence="1">
    <location>
        <begin position="172"/>
        <end position="199"/>
    </location>
</feature>
<dbReference type="Proteomes" id="UP000321947">
    <property type="component" value="Unassembled WGS sequence"/>
</dbReference>
<accession>A0A5A7UQ56</accession>
<dbReference type="GO" id="GO:0016705">
    <property type="term" value="F:oxidoreductase activity, acting on paired donors, with incorporation or reduction of molecular oxygen"/>
    <property type="evidence" value="ECO:0007669"/>
    <property type="project" value="InterPro"/>
</dbReference>
<dbReference type="OrthoDB" id="1930051at2759"/>
<dbReference type="GO" id="GO:0020037">
    <property type="term" value="F:heme binding"/>
    <property type="evidence" value="ECO:0007669"/>
    <property type="project" value="InterPro"/>
</dbReference>
<keyword evidence="3" id="KW-0328">Glycosyltransferase</keyword>
<reference evidence="4 5" key="1">
    <citation type="submission" date="2019-08" db="EMBL/GenBank/DDBJ databases">
        <title>Draft genome sequences of two oriental melons (Cucumis melo L. var makuwa).</title>
        <authorList>
            <person name="Kwon S.-Y."/>
        </authorList>
    </citation>
    <scope>NUCLEOTIDE SEQUENCE [LARGE SCALE GENOMIC DNA]</scope>
    <source>
        <strain evidence="5">cv. Chang Bougi</strain>
        <strain evidence="4">cv. SW 3</strain>
        <tissue evidence="2">Leaf</tissue>
    </source>
</reference>
<dbReference type="PANTHER" id="PTHR35737">
    <property type="entry name" value="CRYPTIC LOCI REGULATOR"/>
    <property type="match status" value="1"/>
</dbReference>
<dbReference type="GO" id="GO:0016757">
    <property type="term" value="F:glycosyltransferase activity"/>
    <property type="evidence" value="ECO:0007669"/>
    <property type="project" value="UniProtKB-KW"/>
</dbReference>
<dbReference type="GO" id="GO:0004497">
    <property type="term" value="F:monooxygenase activity"/>
    <property type="evidence" value="ECO:0007669"/>
    <property type="project" value="InterPro"/>
</dbReference>
<gene>
    <name evidence="3" type="ORF">E5676_scaffold257G00220</name>
    <name evidence="2" type="ORF">E6C27_scaffold280G00750</name>
</gene>
<dbReference type="EMBL" id="SSTD01007479">
    <property type="protein sequence ID" value="TYK18721.1"/>
    <property type="molecule type" value="Genomic_DNA"/>
</dbReference>
<dbReference type="STRING" id="1194695.A0A5A7UQ56"/>
<keyword evidence="1" id="KW-0175">Coiled coil</keyword>